<keyword evidence="3" id="KW-1185">Reference proteome</keyword>
<sequence>MTSTHEAFSLPTSSPSQSSHPDAFSGEALSTAQYPGSSYSYPPPSAGPYYDVPPTVSRSGPTSILPIHRNSPHHCRLTPHCRIHGTSETLAF</sequence>
<name>A0A1C7LYZ5_GRIFR</name>
<protein>
    <submittedName>
        <fullName evidence="2">Uncharacterized protein</fullName>
    </submittedName>
</protein>
<dbReference type="Proteomes" id="UP000092993">
    <property type="component" value="Unassembled WGS sequence"/>
</dbReference>
<feature type="compositionally biased region" description="Low complexity" evidence="1">
    <location>
        <begin position="9"/>
        <end position="25"/>
    </location>
</feature>
<organism evidence="2 3">
    <name type="scientific">Grifola frondosa</name>
    <name type="common">Maitake</name>
    <name type="synonym">Polyporus frondosus</name>
    <dbReference type="NCBI Taxonomy" id="5627"/>
    <lineage>
        <taxon>Eukaryota</taxon>
        <taxon>Fungi</taxon>
        <taxon>Dikarya</taxon>
        <taxon>Basidiomycota</taxon>
        <taxon>Agaricomycotina</taxon>
        <taxon>Agaricomycetes</taxon>
        <taxon>Polyporales</taxon>
        <taxon>Grifolaceae</taxon>
        <taxon>Grifola</taxon>
    </lineage>
</organism>
<dbReference type="STRING" id="5627.A0A1C7LYZ5"/>
<reference evidence="2 3" key="1">
    <citation type="submission" date="2016-03" db="EMBL/GenBank/DDBJ databases">
        <title>Whole genome sequencing of Grifola frondosa 9006-11.</title>
        <authorList>
            <person name="Min B."/>
            <person name="Park H."/>
            <person name="Kim J.-G."/>
            <person name="Cho H."/>
            <person name="Oh Y.-L."/>
            <person name="Kong W.-S."/>
            <person name="Choi I.-G."/>
        </authorList>
    </citation>
    <scope>NUCLEOTIDE SEQUENCE [LARGE SCALE GENOMIC DNA]</scope>
    <source>
        <strain evidence="2 3">9006-11</strain>
    </source>
</reference>
<dbReference type="EMBL" id="LUGG01000018">
    <property type="protein sequence ID" value="OBZ69229.1"/>
    <property type="molecule type" value="Genomic_DNA"/>
</dbReference>
<gene>
    <name evidence="2" type="ORF">A0H81_10825</name>
</gene>
<comment type="caution">
    <text evidence="2">The sequence shown here is derived from an EMBL/GenBank/DDBJ whole genome shotgun (WGS) entry which is preliminary data.</text>
</comment>
<feature type="region of interest" description="Disordered" evidence="1">
    <location>
        <begin position="1"/>
        <end position="71"/>
    </location>
</feature>
<evidence type="ECO:0000313" key="3">
    <source>
        <dbReference type="Proteomes" id="UP000092993"/>
    </source>
</evidence>
<dbReference type="AlphaFoldDB" id="A0A1C7LYZ5"/>
<evidence type="ECO:0000256" key="1">
    <source>
        <dbReference type="SAM" id="MobiDB-lite"/>
    </source>
</evidence>
<proteinExistence type="predicted"/>
<evidence type="ECO:0000313" key="2">
    <source>
        <dbReference type="EMBL" id="OBZ69229.1"/>
    </source>
</evidence>
<accession>A0A1C7LYZ5</accession>